<evidence type="ECO:0000256" key="5">
    <source>
        <dbReference type="PIRSR" id="PIRSR625705-1"/>
    </source>
</evidence>
<evidence type="ECO:0000256" key="2">
    <source>
        <dbReference type="ARBA" id="ARBA00006285"/>
    </source>
</evidence>
<dbReference type="PANTHER" id="PTHR22600">
    <property type="entry name" value="BETA-HEXOSAMINIDASE"/>
    <property type="match status" value="1"/>
</dbReference>
<feature type="active site" description="Proton donor" evidence="5">
    <location>
        <position position="195"/>
    </location>
</feature>
<comment type="similarity">
    <text evidence="2">Belongs to the glycosyl hydrolase 20 family.</text>
</comment>
<dbReference type="PANTHER" id="PTHR22600:SF57">
    <property type="entry name" value="BETA-N-ACETYLHEXOSAMINIDASE"/>
    <property type="match status" value="1"/>
</dbReference>
<evidence type="ECO:0000313" key="8">
    <source>
        <dbReference type="EMBL" id="PSL29138.1"/>
    </source>
</evidence>
<dbReference type="GO" id="GO:0030203">
    <property type="term" value="P:glycosaminoglycan metabolic process"/>
    <property type="evidence" value="ECO:0007669"/>
    <property type="project" value="TreeGrafter"/>
</dbReference>
<dbReference type="InterPro" id="IPR025705">
    <property type="entry name" value="Beta_hexosaminidase_sua/sub"/>
</dbReference>
<dbReference type="GO" id="GO:0004563">
    <property type="term" value="F:beta-N-acetylhexosaminidase activity"/>
    <property type="evidence" value="ECO:0007669"/>
    <property type="project" value="UniProtKB-EC"/>
</dbReference>
<evidence type="ECO:0000256" key="4">
    <source>
        <dbReference type="ARBA" id="ARBA00022801"/>
    </source>
</evidence>
<evidence type="ECO:0000256" key="1">
    <source>
        <dbReference type="ARBA" id="ARBA00001231"/>
    </source>
</evidence>
<dbReference type="AlphaFoldDB" id="A0A2P8G590"/>
<dbReference type="OrthoDB" id="9810898at2"/>
<protein>
    <recommendedName>
        <fullName evidence="3">beta-N-acetylhexosaminidase</fullName>
        <ecNumber evidence="3">3.2.1.52</ecNumber>
    </recommendedName>
</protein>
<gene>
    <name evidence="8" type="ORF">CLV42_107285</name>
</gene>
<organism evidence="8 9">
    <name type="scientific">Chitinophaga ginsengisoli</name>
    <dbReference type="NCBI Taxonomy" id="363837"/>
    <lineage>
        <taxon>Bacteria</taxon>
        <taxon>Pseudomonadati</taxon>
        <taxon>Bacteroidota</taxon>
        <taxon>Chitinophagia</taxon>
        <taxon>Chitinophagales</taxon>
        <taxon>Chitinophagaceae</taxon>
        <taxon>Chitinophaga</taxon>
    </lineage>
</organism>
<keyword evidence="6" id="KW-0732">Signal</keyword>
<dbReference type="GO" id="GO:0005975">
    <property type="term" value="P:carbohydrate metabolic process"/>
    <property type="evidence" value="ECO:0007669"/>
    <property type="project" value="InterPro"/>
</dbReference>
<dbReference type="GO" id="GO:0016020">
    <property type="term" value="C:membrane"/>
    <property type="evidence" value="ECO:0007669"/>
    <property type="project" value="TreeGrafter"/>
</dbReference>
<evidence type="ECO:0000259" key="7">
    <source>
        <dbReference type="Pfam" id="PF00728"/>
    </source>
</evidence>
<feature type="domain" description="Glycoside hydrolase family 20 catalytic" evidence="7">
    <location>
        <begin position="86"/>
        <end position="299"/>
    </location>
</feature>
<evidence type="ECO:0000256" key="3">
    <source>
        <dbReference type="ARBA" id="ARBA00012663"/>
    </source>
</evidence>
<dbReference type="Gene3D" id="3.20.20.80">
    <property type="entry name" value="Glycosidases"/>
    <property type="match status" value="1"/>
</dbReference>
<dbReference type="EC" id="3.2.1.52" evidence="3"/>
<evidence type="ECO:0000313" key="9">
    <source>
        <dbReference type="Proteomes" id="UP000240978"/>
    </source>
</evidence>
<sequence>MFRKKFVPVLIFLCGVLCVPAITTAQKHKEFPWNKLPVKGLLLSVPTPAEVPVLCDFIRNALPKEGVNTLALRIEYSYQFKSTPELAEKNALSEQDLKSIVKACKDANIRFVPTVNLLAHQSEKTEIGPLLKQYPQFDESPDYNPPVPWKDGGQFDFYTKCLCPTHPDLFKVLFPMIDELVAVCEADVLHVGLDEAWIIAYNKCPRCGGGDRSEIFADYVTKLHDHLKEKNCEMWMWSDRLLDGKTTNLLGWQASMNDTHRAIDRIPKDIVICDWKYEDAPPTPAYFAMKGFNVLASPCYKADVAVDQVTQVYAARKNGTREDFSLTLAERMKGVFETSWMGPGDFIKAYYGKSDYKLAVDNVNAFKKLFAEIRKVEQSK</sequence>
<comment type="caution">
    <text evidence="8">The sequence shown here is derived from an EMBL/GenBank/DDBJ whole genome shotgun (WGS) entry which is preliminary data.</text>
</comment>
<accession>A0A2P8G590</accession>
<reference evidence="8 9" key="1">
    <citation type="submission" date="2018-03" db="EMBL/GenBank/DDBJ databases">
        <title>Genomic Encyclopedia of Archaeal and Bacterial Type Strains, Phase II (KMG-II): from individual species to whole genera.</title>
        <authorList>
            <person name="Goeker M."/>
        </authorList>
    </citation>
    <scope>NUCLEOTIDE SEQUENCE [LARGE SCALE GENOMIC DNA]</scope>
    <source>
        <strain evidence="8 9">DSM 18107</strain>
    </source>
</reference>
<dbReference type="InterPro" id="IPR017853">
    <property type="entry name" value="GH"/>
</dbReference>
<keyword evidence="4 8" id="KW-0378">Hydrolase</keyword>
<comment type="catalytic activity">
    <reaction evidence="1">
        <text>Hydrolysis of terminal non-reducing N-acetyl-D-hexosamine residues in N-acetyl-beta-D-hexosaminides.</text>
        <dbReference type="EC" id="3.2.1.52"/>
    </reaction>
</comment>
<keyword evidence="9" id="KW-1185">Reference proteome</keyword>
<proteinExistence type="inferred from homology"/>
<dbReference type="RefSeq" id="WP_106603511.1">
    <property type="nucleotide sequence ID" value="NZ_PYGK01000007.1"/>
</dbReference>
<dbReference type="EMBL" id="PYGK01000007">
    <property type="protein sequence ID" value="PSL29138.1"/>
    <property type="molecule type" value="Genomic_DNA"/>
</dbReference>
<feature type="signal peptide" evidence="6">
    <location>
        <begin position="1"/>
        <end position="25"/>
    </location>
</feature>
<dbReference type="Pfam" id="PF00728">
    <property type="entry name" value="Glyco_hydro_20"/>
    <property type="match status" value="1"/>
</dbReference>
<dbReference type="Proteomes" id="UP000240978">
    <property type="component" value="Unassembled WGS sequence"/>
</dbReference>
<dbReference type="SUPFAM" id="SSF51445">
    <property type="entry name" value="(Trans)glycosidases"/>
    <property type="match status" value="1"/>
</dbReference>
<feature type="chain" id="PRO_5015148627" description="beta-N-acetylhexosaminidase" evidence="6">
    <location>
        <begin position="26"/>
        <end position="380"/>
    </location>
</feature>
<dbReference type="InterPro" id="IPR015883">
    <property type="entry name" value="Glyco_hydro_20_cat"/>
</dbReference>
<name>A0A2P8G590_9BACT</name>
<evidence type="ECO:0000256" key="6">
    <source>
        <dbReference type="SAM" id="SignalP"/>
    </source>
</evidence>